<dbReference type="SUPFAM" id="SSF49785">
    <property type="entry name" value="Galactose-binding domain-like"/>
    <property type="match status" value="1"/>
</dbReference>
<name>A0A508TFK8_9BRAD</name>
<dbReference type="InterPro" id="IPR012334">
    <property type="entry name" value="Pectin_lyas_fold"/>
</dbReference>
<reference evidence="4" key="1">
    <citation type="submission" date="2019-02" db="EMBL/GenBank/DDBJ databases">
        <authorList>
            <person name="Pothier F.J."/>
        </authorList>
    </citation>
    <scope>NUCLEOTIDE SEQUENCE</scope>
    <source>
        <strain evidence="4">CI-1B</strain>
    </source>
</reference>
<comment type="caution">
    <text evidence="4">The sequence shown here is derived from an EMBL/GenBank/DDBJ whole genome shotgun (WGS) entry which is preliminary data.</text>
</comment>
<gene>
    <name evidence="4" type="ORF">CI1B_48750</name>
</gene>
<dbReference type="Pfam" id="PF13229">
    <property type="entry name" value="Beta_helix"/>
    <property type="match status" value="1"/>
</dbReference>
<feature type="compositionally biased region" description="Pro residues" evidence="1">
    <location>
        <begin position="622"/>
        <end position="632"/>
    </location>
</feature>
<evidence type="ECO:0008006" key="6">
    <source>
        <dbReference type="Google" id="ProtNLM"/>
    </source>
</evidence>
<dbReference type="SUPFAM" id="SSF51126">
    <property type="entry name" value="Pectin lyase-like"/>
    <property type="match status" value="1"/>
</dbReference>
<dbReference type="Gene3D" id="2.60.120.260">
    <property type="entry name" value="Galactose-binding domain-like"/>
    <property type="match status" value="1"/>
</dbReference>
<evidence type="ECO:0000313" key="4">
    <source>
        <dbReference type="EMBL" id="VIO73270.1"/>
    </source>
</evidence>
<dbReference type="InterPro" id="IPR011050">
    <property type="entry name" value="Pectin_lyase_fold/virulence"/>
</dbReference>
<dbReference type="InterPro" id="IPR008979">
    <property type="entry name" value="Galactose-bd-like_sf"/>
</dbReference>
<dbReference type="Proteomes" id="UP000328092">
    <property type="component" value="Unassembled WGS sequence"/>
</dbReference>
<sequence length="843" mass="88306">MGIYGTKVTSAPAGAIILHPGDDVSAIVNAAPAGATFYFEAGVYRGVSLAPKDGQTFIGAQGAILNGSAVLSSWTQSGNLWSIGGQTQQGRVNTSAEFVAGTQRPGNPETVFLDNTPLKPVDALSKVVPGTFYFDYAADKIYIADNPAGHTLEAGKQTDAFHGTATNVTVQNLVIEKYDPQIQDGAINGDRGWIIRDNEIRLNYAVGATAHDGSQFIGNYVHDNGQMGLGGYGNNILVQGNELASNGFWSGIDPMWEAGGFKFADTDNLVARANYSHDNNGAGLWTDISNIHTLYEDNLVVHNTINGISHEISYDAIIRNNTLIGNGYADPRGWGWGSEINIQNSKNVQVYGNRVDMTGGGNGIVLIQQDRGSGTYGTYTTTGNQIHDNIIVDRDGHGYIGAFADYNESGMLNGGNTWTNNQYFMSDGGDRFEWGGSQTFTQFKAATHETGSISLSYPDTSSWLTTSPTAPVPTPPADPAPLPPVDPAPVPPVVTTPPGVTTTVGSGSDVLELKITQDAYQGDSQYAVSVDGKQIGSTLTASALHGSGVVDTVQVKGDWAAGSHTVSVQLLNDLYGGTATTDRNIYIESATYDGANASGSRAITSDTPETFTVTDTTAVPGSPTPTPTPAPTPSGQNLLVNGSFEAPSVAAGSWAAFSSIPGWTAISGGTIELWNNLNKVKATDGSNLGALDYRGAQDGLYQTVTTTAGQSYDLSFDARMQSNAGKRTSTIEVLWNDNVVATVPPGSSWTTYHFSVTGTGGQDRLTFREVAAQAGDGRGALYDNVSLVARSGAVQQSAISQQPMNLVNQFAATSFADTGAGLSAGSSQTDLSATLAQTLAKAH</sequence>
<proteinExistence type="predicted"/>
<dbReference type="InterPro" id="IPR039448">
    <property type="entry name" value="Beta_helix"/>
</dbReference>
<dbReference type="Pfam" id="PF16841">
    <property type="entry name" value="CBM60"/>
    <property type="match status" value="1"/>
</dbReference>
<accession>A0A508TFK8</accession>
<dbReference type="AlphaFoldDB" id="A0A508TFK8"/>
<evidence type="ECO:0000259" key="3">
    <source>
        <dbReference type="Pfam" id="PF16841"/>
    </source>
</evidence>
<dbReference type="EMBL" id="CAADFC020000016">
    <property type="protein sequence ID" value="VIO73270.1"/>
    <property type="molecule type" value="Genomic_DNA"/>
</dbReference>
<evidence type="ECO:0000256" key="1">
    <source>
        <dbReference type="SAM" id="MobiDB-lite"/>
    </source>
</evidence>
<organism evidence="4 5">
    <name type="scientific">Bradyrhizobium ivorense</name>
    <dbReference type="NCBI Taxonomy" id="2511166"/>
    <lineage>
        <taxon>Bacteria</taxon>
        <taxon>Pseudomonadati</taxon>
        <taxon>Pseudomonadota</taxon>
        <taxon>Alphaproteobacteria</taxon>
        <taxon>Hyphomicrobiales</taxon>
        <taxon>Nitrobacteraceae</taxon>
        <taxon>Bradyrhizobium</taxon>
    </lineage>
</organism>
<feature type="domain" description="Right handed beta helix" evidence="2">
    <location>
        <begin position="187"/>
        <end position="328"/>
    </location>
</feature>
<dbReference type="OrthoDB" id="9807425at2"/>
<dbReference type="Gene3D" id="2.60.60.40">
    <property type="match status" value="1"/>
</dbReference>
<evidence type="ECO:0000259" key="2">
    <source>
        <dbReference type="Pfam" id="PF13229"/>
    </source>
</evidence>
<dbReference type="RefSeq" id="WP_139861912.1">
    <property type="nucleotide sequence ID" value="NZ_CAADFC020000016.1"/>
</dbReference>
<keyword evidence="5" id="KW-1185">Reference proteome</keyword>
<dbReference type="InterPro" id="IPR031768">
    <property type="entry name" value="CBM60_xylan-bd"/>
</dbReference>
<protein>
    <recommendedName>
        <fullName evidence="6">Right handed beta helix domain-containing protein</fullName>
    </recommendedName>
</protein>
<dbReference type="Gene3D" id="2.160.20.10">
    <property type="entry name" value="Single-stranded right-handed beta-helix, Pectin lyase-like"/>
    <property type="match status" value="1"/>
</dbReference>
<feature type="domain" description="Carbohydrate binding module xylan-binding" evidence="3">
    <location>
        <begin position="514"/>
        <end position="598"/>
    </location>
</feature>
<evidence type="ECO:0000313" key="5">
    <source>
        <dbReference type="Proteomes" id="UP000328092"/>
    </source>
</evidence>
<feature type="region of interest" description="Disordered" evidence="1">
    <location>
        <begin position="614"/>
        <end position="634"/>
    </location>
</feature>